<name>A0A0K0F4C5_STRVS</name>
<proteinExistence type="predicted"/>
<dbReference type="WBParaSite" id="SVE_0366100.1">
    <property type="protein sequence ID" value="SVE_0366100.1"/>
    <property type="gene ID" value="SVE_0366100"/>
</dbReference>
<keyword evidence="1" id="KW-0472">Membrane</keyword>
<feature type="transmembrane region" description="Helical" evidence="1">
    <location>
        <begin position="99"/>
        <end position="120"/>
    </location>
</feature>
<feature type="transmembrane region" description="Helical" evidence="1">
    <location>
        <begin position="235"/>
        <end position="255"/>
    </location>
</feature>
<accession>A0A0K0F4C5</accession>
<dbReference type="AlphaFoldDB" id="A0A0K0F4C5"/>
<evidence type="ECO:0000313" key="2">
    <source>
        <dbReference type="Proteomes" id="UP000035680"/>
    </source>
</evidence>
<protein>
    <submittedName>
        <fullName evidence="3">7TM_GPCR_Srx domain-containing protein</fullName>
    </submittedName>
</protein>
<feature type="transmembrane region" description="Helical" evidence="1">
    <location>
        <begin position="63"/>
        <end position="87"/>
    </location>
</feature>
<dbReference type="Proteomes" id="UP000035680">
    <property type="component" value="Unassembled WGS sequence"/>
</dbReference>
<evidence type="ECO:0000256" key="1">
    <source>
        <dbReference type="SAM" id="Phobius"/>
    </source>
</evidence>
<dbReference type="Gene3D" id="1.20.1070.10">
    <property type="entry name" value="Rhodopsin 7-helix transmembrane proteins"/>
    <property type="match status" value="1"/>
</dbReference>
<feature type="transmembrane region" description="Helical" evidence="1">
    <location>
        <begin position="24"/>
        <end position="51"/>
    </location>
</feature>
<reference evidence="2" key="1">
    <citation type="submission" date="2014-07" db="EMBL/GenBank/DDBJ databases">
        <authorList>
            <person name="Martin A.A"/>
            <person name="De Silva N."/>
        </authorList>
    </citation>
    <scope>NUCLEOTIDE SEQUENCE</scope>
</reference>
<feature type="transmembrane region" description="Helical" evidence="1">
    <location>
        <begin position="140"/>
        <end position="161"/>
    </location>
</feature>
<sequence length="321" mass="37654">MDVTSSIIIIDDTNIYLSSNELTINKYICSVFFLVSSVSILFDGLILYVFFRKRKLLVNVAYKIQLSISVVIFIQQIIFWVTSIFGFTSNLLPNVLDTILGAIVQGIFLTLVSFIFLLTFNAFDIFYKQKVLPNINRNKFFTYGLYLCYAWGVFMTIFYMFPDFSFTYSLVSLGFEYSEDFEKAFVAFEIENKFVIVFLTISFVIYIFIIIKVIRMRKMSNKSTNATFRWSDVKFIVQGLSNFVCYLFIELLWEYDTMLTDSRYSSIIINFFFLCNSSINILLTILMISEIRREIIYLLSSKKKNKITIVLSHNNFKNNNF</sequence>
<feature type="transmembrane region" description="Helical" evidence="1">
    <location>
        <begin position="267"/>
        <end position="288"/>
    </location>
</feature>
<reference evidence="3" key="2">
    <citation type="submission" date="2015-08" db="UniProtKB">
        <authorList>
            <consortium name="WormBaseParasite"/>
        </authorList>
    </citation>
    <scope>IDENTIFICATION</scope>
</reference>
<feature type="transmembrane region" description="Helical" evidence="1">
    <location>
        <begin position="194"/>
        <end position="214"/>
    </location>
</feature>
<keyword evidence="2" id="KW-1185">Reference proteome</keyword>
<organism evidence="2 3">
    <name type="scientific">Strongyloides venezuelensis</name>
    <name type="common">Threadworm</name>
    <dbReference type="NCBI Taxonomy" id="75913"/>
    <lineage>
        <taxon>Eukaryota</taxon>
        <taxon>Metazoa</taxon>
        <taxon>Ecdysozoa</taxon>
        <taxon>Nematoda</taxon>
        <taxon>Chromadorea</taxon>
        <taxon>Rhabditida</taxon>
        <taxon>Tylenchina</taxon>
        <taxon>Panagrolaimomorpha</taxon>
        <taxon>Strongyloidoidea</taxon>
        <taxon>Strongyloididae</taxon>
        <taxon>Strongyloides</taxon>
    </lineage>
</organism>
<keyword evidence="1" id="KW-1133">Transmembrane helix</keyword>
<keyword evidence="1" id="KW-0812">Transmembrane</keyword>
<dbReference type="SUPFAM" id="SSF81321">
    <property type="entry name" value="Family A G protein-coupled receptor-like"/>
    <property type="match status" value="1"/>
</dbReference>
<evidence type="ECO:0000313" key="3">
    <source>
        <dbReference type="WBParaSite" id="SVE_0366100.1"/>
    </source>
</evidence>